<dbReference type="AlphaFoldDB" id="A0A316ZJS4"/>
<dbReference type="RefSeq" id="XP_025600884.1">
    <property type="nucleotide sequence ID" value="XM_025739401.1"/>
</dbReference>
<evidence type="ECO:0000313" key="2">
    <source>
        <dbReference type="Proteomes" id="UP000245946"/>
    </source>
</evidence>
<dbReference type="GeneID" id="37266947"/>
<accession>A0A316ZJS4</accession>
<organism evidence="1 2">
    <name type="scientific">Tilletiopsis washingtonensis</name>
    <dbReference type="NCBI Taxonomy" id="58919"/>
    <lineage>
        <taxon>Eukaryota</taxon>
        <taxon>Fungi</taxon>
        <taxon>Dikarya</taxon>
        <taxon>Basidiomycota</taxon>
        <taxon>Ustilaginomycotina</taxon>
        <taxon>Exobasidiomycetes</taxon>
        <taxon>Entylomatales</taxon>
        <taxon>Entylomatales incertae sedis</taxon>
        <taxon>Tilletiopsis</taxon>
    </lineage>
</organism>
<sequence>MLGHPSMGAAMSSCALSSDGPTIRWQRNLAEQAAPSASVACVRSTTHRHGHDRKSRGHTPFARFAITSTPPATVDIESSMYALAAGAAVRTKDLAKSLWPCEVWRLQWKVRVRAPLHPSAADTGPRLSACRNPPAWPNAHAARPRTRRLAALQGPSARSCAAHIYV</sequence>
<dbReference type="Proteomes" id="UP000245946">
    <property type="component" value="Unassembled WGS sequence"/>
</dbReference>
<proteinExistence type="predicted"/>
<protein>
    <submittedName>
        <fullName evidence="1">Uncharacterized protein</fullName>
    </submittedName>
</protein>
<evidence type="ECO:0000313" key="1">
    <source>
        <dbReference type="EMBL" id="PWO00606.1"/>
    </source>
</evidence>
<reference evidence="1 2" key="1">
    <citation type="journal article" date="2018" name="Mol. Biol. Evol.">
        <title>Broad Genomic Sampling Reveals a Smut Pathogenic Ancestry of the Fungal Clade Ustilaginomycotina.</title>
        <authorList>
            <person name="Kijpornyongpan T."/>
            <person name="Mondo S.J."/>
            <person name="Barry K."/>
            <person name="Sandor L."/>
            <person name="Lee J."/>
            <person name="Lipzen A."/>
            <person name="Pangilinan J."/>
            <person name="LaButti K."/>
            <person name="Hainaut M."/>
            <person name="Henrissat B."/>
            <person name="Grigoriev I.V."/>
            <person name="Spatafora J.W."/>
            <person name="Aime M.C."/>
        </authorList>
    </citation>
    <scope>NUCLEOTIDE SEQUENCE [LARGE SCALE GENOMIC DNA]</scope>
    <source>
        <strain evidence="1 2">MCA 4186</strain>
    </source>
</reference>
<keyword evidence="2" id="KW-1185">Reference proteome</keyword>
<dbReference type="EMBL" id="KZ819285">
    <property type="protein sequence ID" value="PWO00606.1"/>
    <property type="molecule type" value="Genomic_DNA"/>
</dbReference>
<name>A0A316ZJS4_9BASI</name>
<gene>
    <name evidence="1" type="ORF">FA09DRAFT_193058</name>
</gene>